<proteinExistence type="predicted"/>
<reference evidence="3 4" key="1">
    <citation type="journal article" date="2024" name="BMC Genomics">
        <title>De novo assembly and annotation of Popillia japonica's genome with initial clues to its potential as an invasive pest.</title>
        <authorList>
            <person name="Cucini C."/>
            <person name="Boschi S."/>
            <person name="Funari R."/>
            <person name="Cardaioli E."/>
            <person name="Iannotti N."/>
            <person name="Marturano G."/>
            <person name="Paoli F."/>
            <person name="Bruttini M."/>
            <person name="Carapelli A."/>
            <person name="Frati F."/>
            <person name="Nardi F."/>
        </authorList>
    </citation>
    <scope>NUCLEOTIDE SEQUENCE [LARGE SCALE GENOMIC DNA]</scope>
    <source>
        <strain evidence="3">DMR45628</strain>
    </source>
</reference>
<accession>A0AAW1IET4</accession>
<dbReference type="AlphaFoldDB" id="A0AAW1IET4"/>
<dbReference type="InterPro" id="IPR005135">
    <property type="entry name" value="Endo/exonuclease/phosphatase"/>
</dbReference>
<keyword evidence="1" id="KW-0175">Coiled coil</keyword>
<keyword evidence="4" id="KW-1185">Reference proteome</keyword>
<keyword evidence="3" id="KW-0378">Hydrolase</keyword>
<keyword evidence="3" id="KW-0540">Nuclease</keyword>
<keyword evidence="3" id="KW-0255">Endonuclease</keyword>
<protein>
    <submittedName>
        <fullName evidence="3">Endonuclease-reverse transcriptase</fullName>
    </submittedName>
</protein>
<dbReference type="EMBL" id="JASPKY010000606">
    <property type="protein sequence ID" value="KAK9688098.1"/>
    <property type="molecule type" value="Genomic_DNA"/>
</dbReference>
<organism evidence="3 4">
    <name type="scientific">Popillia japonica</name>
    <name type="common">Japanese beetle</name>
    <dbReference type="NCBI Taxonomy" id="7064"/>
    <lineage>
        <taxon>Eukaryota</taxon>
        <taxon>Metazoa</taxon>
        <taxon>Ecdysozoa</taxon>
        <taxon>Arthropoda</taxon>
        <taxon>Hexapoda</taxon>
        <taxon>Insecta</taxon>
        <taxon>Pterygota</taxon>
        <taxon>Neoptera</taxon>
        <taxon>Endopterygota</taxon>
        <taxon>Coleoptera</taxon>
        <taxon>Polyphaga</taxon>
        <taxon>Scarabaeiformia</taxon>
        <taxon>Scarabaeidae</taxon>
        <taxon>Rutelinae</taxon>
        <taxon>Popillia</taxon>
    </lineage>
</organism>
<sequence>MESNNIDILGVSETKKKGRGSIQITNKYTLYYSGLQQEHRAREGVGIIVTEEINNKIYGPVEGAAEEEVLEFYINLQRELDEAREENETAIIMGDWNSRVGKDQNRGMGCMGRYGEEALNKNGVSMIDFCRRNDLIIGNTMWYQNLEDKYTFVAEERNARSLIGNTMWYQNLEDKYTFVAEERNARSLIDYIVYTQDLTQTIQKIETKTEAEIEPQDRTTG</sequence>
<evidence type="ECO:0000313" key="4">
    <source>
        <dbReference type="Proteomes" id="UP001458880"/>
    </source>
</evidence>
<gene>
    <name evidence="3" type="ORF">QE152_g35785</name>
</gene>
<dbReference type="GO" id="GO:0004519">
    <property type="term" value="F:endonuclease activity"/>
    <property type="evidence" value="ECO:0007669"/>
    <property type="project" value="UniProtKB-KW"/>
</dbReference>
<evidence type="ECO:0000313" key="3">
    <source>
        <dbReference type="EMBL" id="KAK9688098.1"/>
    </source>
</evidence>
<evidence type="ECO:0000259" key="2">
    <source>
        <dbReference type="Pfam" id="PF03372"/>
    </source>
</evidence>
<dbReference type="Proteomes" id="UP001458880">
    <property type="component" value="Unassembled WGS sequence"/>
</dbReference>
<evidence type="ECO:0000256" key="1">
    <source>
        <dbReference type="SAM" id="Coils"/>
    </source>
</evidence>
<dbReference type="Gene3D" id="3.60.10.10">
    <property type="entry name" value="Endonuclease/exonuclease/phosphatase"/>
    <property type="match status" value="1"/>
</dbReference>
<name>A0AAW1IET4_POPJA</name>
<comment type="caution">
    <text evidence="3">The sequence shown here is derived from an EMBL/GenBank/DDBJ whole genome shotgun (WGS) entry which is preliminary data.</text>
</comment>
<dbReference type="InterPro" id="IPR036691">
    <property type="entry name" value="Endo/exonu/phosph_ase_sf"/>
</dbReference>
<feature type="domain" description="Endonuclease/exonuclease/phosphatase" evidence="2">
    <location>
        <begin position="3"/>
        <end position="199"/>
    </location>
</feature>
<feature type="coiled-coil region" evidence="1">
    <location>
        <begin position="66"/>
        <end position="93"/>
    </location>
</feature>
<dbReference type="Pfam" id="PF03372">
    <property type="entry name" value="Exo_endo_phos"/>
    <property type="match status" value="1"/>
</dbReference>
<dbReference type="SUPFAM" id="SSF56219">
    <property type="entry name" value="DNase I-like"/>
    <property type="match status" value="1"/>
</dbReference>